<dbReference type="AlphaFoldDB" id="A0A9N7UTU5"/>
<dbReference type="EMBL" id="CADEAL010001865">
    <property type="protein sequence ID" value="CAB1436198.1"/>
    <property type="molecule type" value="Genomic_DNA"/>
</dbReference>
<sequence>MRHRSRSGVHVPSPGRVTTAAAADDSEEEEEEEEEEESFTPGPEQEEQEEQRGGDTSNQEAGRRLMRRRRGGGDRRPPRDRPTELLTGVSERDAGSSLHRPVRSGPPQPSTGSRPLVPPGRETSAFIPSPGLSADSH</sequence>
<feature type="region of interest" description="Disordered" evidence="1">
    <location>
        <begin position="1"/>
        <end position="137"/>
    </location>
</feature>
<protein>
    <submittedName>
        <fullName evidence="2">Uncharacterized protein</fullName>
    </submittedName>
</protein>
<organism evidence="2 3">
    <name type="scientific">Pleuronectes platessa</name>
    <name type="common">European plaice</name>
    <dbReference type="NCBI Taxonomy" id="8262"/>
    <lineage>
        <taxon>Eukaryota</taxon>
        <taxon>Metazoa</taxon>
        <taxon>Chordata</taxon>
        <taxon>Craniata</taxon>
        <taxon>Vertebrata</taxon>
        <taxon>Euteleostomi</taxon>
        <taxon>Actinopterygii</taxon>
        <taxon>Neopterygii</taxon>
        <taxon>Teleostei</taxon>
        <taxon>Neoteleostei</taxon>
        <taxon>Acanthomorphata</taxon>
        <taxon>Carangaria</taxon>
        <taxon>Pleuronectiformes</taxon>
        <taxon>Pleuronectoidei</taxon>
        <taxon>Pleuronectidae</taxon>
        <taxon>Pleuronectes</taxon>
    </lineage>
</organism>
<comment type="caution">
    <text evidence="2">The sequence shown here is derived from an EMBL/GenBank/DDBJ whole genome shotgun (WGS) entry which is preliminary data.</text>
</comment>
<feature type="compositionally biased region" description="Acidic residues" evidence="1">
    <location>
        <begin position="24"/>
        <end position="49"/>
    </location>
</feature>
<evidence type="ECO:0000313" key="2">
    <source>
        <dbReference type="EMBL" id="CAB1436198.1"/>
    </source>
</evidence>
<reference evidence="2" key="1">
    <citation type="submission" date="2020-03" db="EMBL/GenBank/DDBJ databases">
        <authorList>
            <person name="Weist P."/>
        </authorList>
    </citation>
    <scope>NUCLEOTIDE SEQUENCE</scope>
</reference>
<feature type="compositionally biased region" description="Basic and acidic residues" evidence="1">
    <location>
        <begin position="71"/>
        <end position="83"/>
    </location>
</feature>
<keyword evidence="3" id="KW-1185">Reference proteome</keyword>
<accession>A0A9N7UTU5</accession>
<name>A0A9N7UTU5_PLEPL</name>
<proteinExistence type="predicted"/>
<gene>
    <name evidence="2" type="ORF">PLEPLA_LOCUS24234</name>
</gene>
<dbReference type="Proteomes" id="UP001153269">
    <property type="component" value="Unassembled WGS sequence"/>
</dbReference>
<evidence type="ECO:0000313" key="3">
    <source>
        <dbReference type="Proteomes" id="UP001153269"/>
    </source>
</evidence>
<evidence type="ECO:0000256" key="1">
    <source>
        <dbReference type="SAM" id="MobiDB-lite"/>
    </source>
</evidence>